<dbReference type="AlphaFoldDB" id="A0A2A6JF44"/>
<accession>A0A2A6JF44</accession>
<organism evidence="1 2">
    <name type="scientific">Rhizobium chutanense</name>
    <dbReference type="NCBI Taxonomy" id="2035448"/>
    <lineage>
        <taxon>Bacteria</taxon>
        <taxon>Pseudomonadati</taxon>
        <taxon>Pseudomonadota</taxon>
        <taxon>Alphaproteobacteria</taxon>
        <taxon>Hyphomicrobiales</taxon>
        <taxon>Rhizobiaceae</taxon>
        <taxon>Rhizobium/Agrobacterium group</taxon>
        <taxon>Rhizobium</taxon>
    </lineage>
</organism>
<sequence length="94" mass="10675">MASNYRLEARDTTWAIIDIATDAPARLDGIPLVTMEAAEARHMLRILYGIDRIRTNSKWWAKLAKKRAKMVAPSDDVQAVEFEPLRPFASSSWT</sequence>
<dbReference type="Proteomes" id="UP000220768">
    <property type="component" value="Unassembled WGS sequence"/>
</dbReference>
<comment type="caution">
    <text evidence="1">The sequence shown here is derived from an EMBL/GenBank/DDBJ whole genome shotgun (WGS) entry which is preliminary data.</text>
</comment>
<evidence type="ECO:0000313" key="2">
    <source>
        <dbReference type="Proteomes" id="UP000220768"/>
    </source>
</evidence>
<gene>
    <name evidence="1" type="ORF">CO666_08695</name>
</gene>
<dbReference type="RefSeq" id="WP_097611654.1">
    <property type="nucleotide sequence ID" value="NZ_NWSV01000004.1"/>
</dbReference>
<name>A0A2A6JF44_9HYPH</name>
<protein>
    <submittedName>
        <fullName evidence="1">Uncharacterized protein</fullName>
    </submittedName>
</protein>
<reference evidence="1 2" key="1">
    <citation type="submission" date="2017-09" db="EMBL/GenBank/DDBJ databases">
        <title>Comparative genomics of rhizobia isolated from Phaseolus vulgaris in China.</title>
        <authorList>
            <person name="Tong W."/>
        </authorList>
    </citation>
    <scope>NUCLEOTIDE SEQUENCE [LARGE SCALE GENOMIC DNA]</scope>
    <source>
        <strain evidence="1 2">C5</strain>
    </source>
</reference>
<proteinExistence type="predicted"/>
<keyword evidence="2" id="KW-1185">Reference proteome</keyword>
<dbReference type="EMBL" id="NWSV01000004">
    <property type="protein sequence ID" value="PDT04804.1"/>
    <property type="molecule type" value="Genomic_DNA"/>
</dbReference>
<evidence type="ECO:0000313" key="1">
    <source>
        <dbReference type="EMBL" id="PDT04804.1"/>
    </source>
</evidence>